<protein>
    <submittedName>
        <fullName evidence="6">Type I restriction enzyme S subunit</fullName>
    </submittedName>
</protein>
<sequence>MINKNTIPQHWEVKKLGEIVKTTSGGTPSRKEAKFYNGDIPWVKSGELNRGVIFDTEEKITQEAIKNSSAKIFPKGTLLIALYGATIGKLAFLGIEAATNQAVCGIYENDKVALKYLYYYLYFSKPDLLKQSIGGAQPNISQTILKELNVTLPPLSEQQEIVAKIEELFSELDKGKEQLETARQQLKVYRQAVLRWAFEGKFTNAEVNDGELPEGWKWVTMADVCNKIGDIDHKMPKNLPSGIPYVSTKDFTNDFKISFDKAKYISDEDYQNLSRKIKPEKGDIIFPRYGTIGKNILIDYDKKFLVSYSCAIVKPNPKLVLSKYLYLYTLSPKITKEIRKYIVETTQANIGIASIKKFVFPLCSIDQQSKVIQDLESRLSVCDKMEETISHSLQQAETLRQSILKQAFEGKLVTIGIAKTTIEQIQNESSKVGQFQISFEK</sequence>
<evidence type="ECO:0000256" key="4">
    <source>
        <dbReference type="SAM" id="Coils"/>
    </source>
</evidence>
<dbReference type="PANTHER" id="PTHR43140:SF1">
    <property type="entry name" value="TYPE I RESTRICTION ENZYME ECOKI SPECIFICITY SUBUNIT"/>
    <property type="match status" value="1"/>
</dbReference>
<comment type="similarity">
    <text evidence="1">Belongs to the type-I restriction system S methylase family.</text>
</comment>
<dbReference type="RefSeq" id="WP_116542504.1">
    <property type="nucleotide sequence ID" value="NZ_QEKI01000003.1"/>
</dbReference>
<dbReference type="CDD" id="cd17515">
    <property type="entry name" value="RMtype1_S_MjaORF132P_Sau1132ORF3780P-TRD1-CR1_like"/>
    <property type="match status" value="1"/>
</dbReference>
<evidence type="ECO:0000313" key="6">
    <source>
        <dbReference type="EMBL" id="PVY42338.1"/>
    </source>
</evidence>
<name>A0A2U1B0Z1_9BACT</name>
<dbReference type="Pfam" id="PF01420">
    <property type="entry name" value="Methylase_S"/>
    <property type="match status" value="2"/>
</dbReference>
<dbReference type="GO" id="GO:0003677">
    <property type="term" value="F:DNA binding"/>
    <property type="evidence" value="ECO:0007669"/>
    <property type="project" value="UniProtKB-KW"/>
</dbReference>
<dbReference type="Proteomes" id="UP000245466">
    <property type="component" value="Unassembled WGS sequence"/>
</dbReference>
<feature type="domain" description="Type I restriction modification DNA specificity" evidence="5">
    <location>
        <begin position="213"/>
        <end position="392"/>
    </location>
</feature>
<comment type="caution">
    <text evidence="6">The sequence shown here is derived from an EMBL/GenBank/DDBJ whole genome shotgun (WGS) entry which is preliminary data.</text>
</comment>
<dbReference type="PANTHER" id="PTHR43140">
    <property type="entry name" value="TYPE-1 RESTRICTION ENZYME ECOKI SPECIFICITY PROTEIN"/>
    <property type="match status" value="1"/>
</dbReference>
<keyword evidence="7" id="KW-1185">Reference proteome</keyword>
<dbReference type="InterPro" id="IPR000055">
    <property type="entry name" value="Restrct_endonuc_typeI_TRD"/>
</dbReference>
<dbReference type="InterPro" id="IPR044946">
    <property type="entry name" value="Restrct_endonuc_typeI_TRD_sf"/>
</dbReference>
<dbReference type="GO" id="GO:0009307">
    <property type="term" value="P:DNA restriction-modification system"/>
    <property type="evidence" value="ECO:0007669"/>
    <property type="project" value="UniProtKB-KW"/>
</dbReference>
<keyword evidence="3" id="KW-0238">DNA-binding</keyword>
<accession>A0A2U1B0Z1</accession>
<dbReference type="Gene3D" id="3.90.220.20">
    <property type="entry name" value="DNA methylase specificity domains"/>
    <property type="match status" value="2"/>
</dbReference>
<evidence type="ECO:0000256" key="2">
    <source>
        <dbReference type="ARBA" id="ARBA00022747"/>
    </source>
</evidence>
<gene>
    <name evidence="6" type="ORF">C8E01_103204</name>
</gene>
<keyword evidence="2" id="KW-0680">Restriction system</keyword>
<evidence type="ECO:0000256" key="1">
    <source>
        <dbReference type="ARBA" id="ARBA00010923"/>
    </source>
</evidence>
<dbReference type="EMBL" id="QEKI01000003">
    <property type="protein sequence ID" value="PVY42338.1"/>
    <property type="molecule type" value="Genomic_DNA"/>
</dbReference>
<keyword evidence="4" id="KW-0175">Coiled coil</keyword>
<dbReference type="AlphaFoldDB" id="A0A2U1B0Z1"/>
<evidence type="ECO:0000313" key="7">
    <source>
        <dbReference type="Proteomes" id="UP000245466"/>
    </source>
</evidence>
<evidence type="ECO:0000256" key="3">
    <source>
        <dbReference type="ARBA" id="ARBA00023125"/>
    </source>
</evidence>
<reference evidence="6 7" key="1">
    <citation type="submission" date="2018-04" db="EMBL/GenBank/DDBJ databases">
        <title>Genomic Encyclopedia of Type Strains, Phase IV (KMG-IV): sequencing the most valuable type-strain genomes for metagenomic binning, comparative biology and taxonomic classification.</title>
        <authorList>
            <person name="Goeker M."/>
        </authorList>
    </citation>
    <scope>NUCLEOTIDE SEQUENCE [LARGE SCALE GENOMIC DNA]</scope>
    <source>
        <strain evidence="6 7">DSM 100231</strain>
    </source>
</reference>
<dbReference type="InterPro" id="IPR051212">
    <property type="entry name" value="Type-I_RE_S_subunit"/>
</dbReference>
<dbReference type="OrthoDB" id="825893at2"/>
<dbReference type="SUPFAM" id="SSF116734">
    <property type="entry name" value="DNA methylase specificity domain"/>
    <property type="match status" value="2"/>
</dbReference>
<feature type="coiled-coil region" evidence="4">
    <location>
        <begin position="165"/>
        <end position="192"/>
    </location>
</feature>
<evidence type="ECO:0000259" key="5">
    <source>
        <dbReference type="Pfam" id="PF01420"/>
    </source>
</evidence>
<feature type="domain" description="Type I restriction modification DNA specificity" evidence="5">
    <location>
        <begin position="8"/>
        <end position="178"/>
    </location>
</feature>
<proteinExistence type="inferred from homology"/>
<organism evidence="6 7">
    <name type="scientific">Pontibacter virosus</name>
    <dbReference type="NCBI Taxonomy" id="1765052"/>
    <lineage>
        <taxon>Bacteria</taxon>
        <taxon>Pseudomonadati</taxon>
        <taxon>Bacteroidota</taxon>
        <taxon>Cytophagia</taxon>
        <taxon>Cytophagales</taxon>
        <taxon>Hymenobacteraceae</taxon>
        <taxon>Pontibacter</taxon>
    </lineage>
</organism>